<comment type="caution">
    <text evidence="1">The sequence shown here is derived from an EMBL/GenBank/DDBJ whole genome shotgun (WGS) entry which is preliminary data.</text>
</comment>
<proteinExistence type="predicted"/>
<keyword evidence="2" id="KW-1185">Reference proteome</keyword>
<accession>A0A5C6TTW6</accession>
<dbReference type="Proteomes" id="UP000321249">
    <property type="component" value="Unassembled WGS sequence"/>
</dbReference>
<evidence type="ECO:0000313" key="2">
    <source>
        <dbReference type="Proteomes" id="UP000321249"/>
    </source>
</evidence>
<name>A0A5C6TTW6_9SPHN</name>
<evidence type="ECO:0000313" key="1">
    <source>
        <dbReference type="EMBL" id="TXC63148.1"/>
    </source>
</evidence>
<dbReference type="EMBL" id="VOQQ01000001">
    <property type="protein sequence ID" value="TXC63148.1"/>
    <property type="molecule type" value="Genomic_DNA"/>
</dbReference>
<sequence>MGPVLFVMAILGCGEGDAACQQVRTVETPYRSEAACLAATEGELARSDADYPTLFAQCRPAGSAAATIRASEILLPRGGVLPSVLPSPRYADASSVNRR</sequence>
<dbReference type="RefSeq" id="WP_147042560.1">
    <property type="nucleotide sequence ID" value="NZ_BAABIR010000005.1"/>
</dbReference>
<gene>
    <name evidence="1" type="ORF">FRZ32_05435</name>
</gene>
<reference evidence="1 2" key="1">
    <citation type="journal article" date="2015" name="J. Microbiol.">
        <title>Sphingosinicella ginsenosidimutans sp. nov., with ginsenoside converting activity.</title>
        <authorList>
            <person name="Kim J.K."/>
            <person name="Kang M.S."/>
            <person name="Park S.C."/>
            <person name="Kim K.M."/>
            <person name="Choi K."/>
            <person name="Yoon M.H."/>
            <person name="Im W.T."/>
        </authorList>
    </citation>
    <scope>NUCLEOTIDE SEQUENCE [LARGE SCALE GENOMIC DNA]</scope>
    <source>
        <strain evidence="1 2">BS-11</strain>
    </source>
</reference>
<dbReference type="AlphaFoldDB" id="A0A5C6TTW6"/>
<dbReference type="OrthoDB" id="7916376at2"/>
<protein>
    <submittedName>
        <fullName evidence="1">Uncharacterized protein</fullName>
    </submittedName>
</protein>
<organism evidence="1 2">
    <name type="scientific">Allosphingosinicella ginsenosidimutans</name>
    <dbReference type="NCBI Taxonomy" id="1176539"/>
    <lineage>
        <taxon>Bacteria</taxon>
        <taxon>Pseudomonadati</taxon>
        <taxon>Pseudomonadota</taxon>
        <taxon>Alphaproteobacteria</taxon>
        <taxon>Sphingomonadales</taxon>
        <taxon>Sphingomonadaceae</taxon>
        <taxon>Allosphingosinicella</taxon>
    </lineage>
</organism>